<dbReference type="Proteomes" id="UP000438760">
    <property type="component" value="Unassembled WGS sequence"/>
</dbReference>
<dbReference type="OrthoDB" id="1442390at2"/>
<keyword evidence="1" id="KW-0732">Signal</keyword>
<dbReference type="AlphaFoldDB" id="A0A6I3LJS4"/>
<organism evidence="2 3">
    <name type="scientific">Myroides albus</name>
    <dbReference type="NCBI Taxonomy" id="2562892"/>
    <lineage>
        <taxon>Bacteria</taxon>
        <taxon>Pseudomonadati</taxon>
        <taxon>Bacteroidota</taxon>
        <taxon>Flavobacteriia</taxon>
        <taxon>Flavobacteriales</taxon>
        <taxon>Flavobacteriaceae</taxon>
        <taxon>Myroides</taxon>
    </lineage>
</organism>
<protein>
    <recommendedName>
        <fullName evidence="4">Lipoprotein</fullName>
    </recommendedName>
</protein>
<accession>A0A6I3LJS4</accession>
<reference evidence="2 3" key="1">
    <citation type="submission" date="2019-11" db="EMBL/GenBank/DDBJ databases">
        <title>Genome of Strain BIT-d1.</title>
        <authorList>
            <person name="Yang Y."/>
        </authorList>
    </citation>
    <scope>NUCLEOTIDE SEQUENCE [LARGE SCALE GENOMIC DNA]</scope>
    <source>
        <strain evidence="2 3">BIT-d1</strain>
    </source>
</reference>
<comment type="caution">
    <text evidence="2">The sequence shown here is derived from an EMBL/GenBank/DDBJ whole genome shotgun (WGS) entry which is preliminary data.</text>
</comment>
<evidence type="ECO:0008006" key="4">
    <source>
        <dbReference type="Google" id="ProtNLM"/>
    </source>
</evidence>
<evidence type="ECO:0000256" key="1">
    <source>
        <dbReference type="SAM" id="SignalP"/>
    </source>
</evidence>
<name>A0A6I3LJS4_9FLAO</name>
<evidence type="ECO:0000313" key="3">
    <source>
        <dbReference type="Proteomes" id="UP000438760"/>
    </source>
</evidence>
<sequence>MKKIMLFVSVAMLSLSCSKSDDNNTAVDPIFDAEFVQIKSVNEIPVATLKYAGNKVGQRPVGIVEEGGANCKELDRLIVPEDRKVLEYGNFVKVYENNREGSCKLKWDYLRQIELRSNSSGDMSAKVIQRYNRPATKEELELDPKIKFYVETTNEYSGKIEIGFQAGYLRIEDTNLSDVTEGSQNKGKSYLYFHLPK</sequence>
<feature type="chain" id="PRO_5026108906" description="Lipoprotein" evidence="1">
    <location>
        <begin position="21"/>
        <end position="197"/>
    </location>
</feature>
<feature type="signal peptide" evidence="1">
    <location>
        <begin position="1"/>
        <end position="20"/>
    </location>
</feature>
<gene>
    <name evidence="2" type="ORF">GJV76_10370</name>
</gene>
<dbReference type="RefSeq" id="WP_155092548.1">
    <property type="nucleotide sequence ID" value="NZ_WMJX01000021.1"/>
</dbReference>
<proteinExistence type="predicted"/>
<dbReference type="EMBL" id="WMJX01000021">
    <property type="protein sequence ID" value="MTG98523.1"/>
    <property type="molecule type" value="Genomic_DNA"/>
</dbReference>
<dbReference type="PROSITE" id="PS51257">
    <property type="entry name" value="PROKAR_LIPOPROTEIN"/>
    <property type="match status" value="1"/>
</dbReference>
<evidence type="ECO:0000313" key="2">
    <source>
        <dbReference type="EMBL" id="MTG98523.1"/>
    </source>
</evidence>
<keyword evidence="3" id="KW-1185">Reference proteome</keyword>